<keyword evidence="4" id="KW-0732">Signal</keyword>
<dbReference type="Pfam" id="PF05504">
    <property type="entry name" value="Spore_GerAC"/>
    <property type="match status" value="1"/>
</dbReference>
<comment type="caution">
    <text evidence="10">The sequence shown here is derived from an EMBL/GenBank/DDBJ whole genome shotgun (WGS) entry which is preliminary data.</text>
</comment>
<dbReference type="AlphaFoldDB" id="A0A644ZD31"/>
<evidence type="ECO:0000256" key="3">
    <source>
        <dbReference type="ARBA" id="ARBA00022544"/>
    </source>
</evidence>
<reference evidence="10" key="1">
    <citation type="submission" date="2019-08" db="EMBL/GenBank/DDBJ databases">
        <authorList>
            <person name="Kucharzyk K."/>
            <person name="Murdoch R.W."/>
            <person name="Higgins S."/>
            <person name="Loffler F."/>
        </authorList>
    </citation>
    <scope>NUCLEOTIDE SEQUENCE</scope>
</reference>
<dbReference type="PROSITE" id="PS51257">
    <property type="entry name" value="PROKAR_LIPOPROTEIN"/>
    <property type="match status" value="1"/>
</dbReference>
<proteinExistence type="inferred from homology"/>
<comment type="similarity">
    <text evidence="2">Belongs to the GerABKC lipoprotein family.</text>
</comment>
<dbReference type="PANTHER" id="PTHR35789">
    <property type="entry name" value="SPORE GERMINATION PROTEIN B3"/>
    <property type="match status" value="1"/>
</dbReference>
<feature type="domain" description="Spore germination GerAC-like C-terminal" evidence="8">
    <location>
        <begin position="224"/>
        <end position="387"/>
    </location>
</feature>
<name>A0A644ZD31_9ZZZZ</name>
<sequence length="390" mass="44631">MKIKKVLPALIISLLLTGCWDNVEIDRKAFVATIAVDIGKDIKEREGLKAFKPTDAFAEKPIDVLSVTYGFPDIRNMEQEKGAAEELAITVGGYSMTDTYFKAIAQSSRNLQFSHSKVLFLSDDLFRYPEVAKEVMDYIEREPSLNRTTIMAVVEGKAEDYVKFKPLMEENIENYITGLMGNNSRNGSVYPVNLNKYIDMSTQQEVNMLPLFKLEEGNKNLVLSGITLIKDYQIVGYLNDKEVTDIQILRGDIGSCKKVVYKDAHPIDYYIRDVSTKVDMNLVDDKLVINYKIFTEGTIKGYYTDANLLNTDVIREIEQYFAESMEKELVGIADVTRNKLQVDLLNVKENLRKYHPRIWSKLQNRWPQVYQNAEIKVTVDNHIRTVGLTD</sequence>
<feature type="domain" description="Spore germination protein N-terminal" evidence="9">
    <location>
        <begin position="21"/>
        <end position="213"/>
    </location>
</feature>
<keyword evidence="5" id="KW-0472">Membrane</keyword>
<evidence type="ECO:0000259" key="9">
    <source>
        <dbReference type="Pfam" id="PF25198"/>
    </source>
</evidence>
<gene>
    <name evidence="10" type="primary">gerBC_7</name>
    <name evidence="10" type="ORF">SDC9_82388</name>
</gene>
<dbReference type="InterPro" id="IPR057336">
    <property type="entry name" value="GerAC_N"/>
</dbReference>
<keyword evidence="3" id="KW-0309">Germination</keyword>
<dbReference type="GO" id="GO:0016020">
    <property type="term" value="C:membrane"/>
    <property type="evidence" value="ECO:0007669"/>
    <property type="project" value="UniProtKB-SubCell"/>
</dbReference>
<comment type="subcellular location">
    <subcellularLocation>
        <location evidence="1">Membrane</location>
        <topology evidence="1">Lipid-anchor</topology>
    </subcellularLocation>
</comment>
<dbReference type="NCBIfam" id="TIGR02887">
    <property type="entry name" value="spore_ger_x_C"/>
    <property type="match status" value="1"/>
</dbReference>
<dbReference type="InterPro" id="IPR046953">
    <property type="entry name" value="Spore_GerAC-like_C"/>
</dbReference>
<dbReference type="InterPro" id="IPR008844">
    <property type="entry name" value="Spore_GerAC-like"/>
</dbReference>
<dbReference type="InterPro" id="IPR038501">
    <property type="entry name" value="Spore_GerAC_C_sf"/>
</dbReference>
<evidence type="ECO:0000259" key="8">
    <source>
        <dbReference type="Pfam" id="PF05504"/>
    </source>
</evidence>
<evidence type="ECO:0000313" key="10">
    <source>
        <dbReference type="EMBL" id="MPM35794.1"/>
    </source>
</evidence>
<evidence type="ECO:0000256" key="4">
    <source>
        <dbReference type="ARBA" id="ARBA00022729"/>
    </source>
</evidence>
<evidence type="ECO:0000256" key="2">
    <source>
        <dbReference type="ARBA" id="ARBA00007886"/>
    </source>
</evidence>
<dbReference type="PANTHER" id="PTHR35789:SF1">
    <property type="entry name" value="SPORE GERMINATION PROTEIN B3"/>
    <property type="match status" value="1"/>
</dbReference>
<dbReference type="GO" id="GO:0009847">
    <property type="term" value="P:spore germination"/>
    <property type="evidence" value="ECO:0007669"/>
    <property type="project" value="InterPro"/>
</dbReference>
<evidence type="ECO:0000256" key="5">
    <source>
        <dbReference type="ARBA" id="ARBA00023136"/>
    </source>
</evidence>
<dbReference type="EMBL" id="VSSQ01007399">
    <property type="protein sequence ID" value="MPM35794.1"/>
    <property type="molecule type" value="Genomic_DNA"/>
</dbReference>
<dbReference type="Gene3D" id="3.30.300.210">
    <property type="entry name" value="Nutrient germinant receptor protein C, domain 3"/>
    <property type="match status" value="1"/>
</dbReference>
<evidence type="ECO:0000256" key="6">
    <source>
        <dbReference type="ARBA" id="ARBA00023139"/>
    </source>
</evidence>
<keyword evidence="7" id="KW-0449">Lipoprotein</keyword>
<evidence type="ECO:0000256" key="7">
    <source>
        <dbReference type="ARBA" id="ARBA00023288"/>
    </source>
</evidence>
<organism evidence="10">
    <name type="scientific">bioreactor metagenome</name>
    <dbReference type="NCBI Taxonomy" id="1076179"/>
    <lineage>
        <taxon>unclassified sequences</taxon>
        <taxon>metagenomes</taxon>
        <taxon>ecological metagenomes</taxon>
    </lineage>
</organism>
<keyword evidence="6" id="KW-0564">Palmitate</keyword>
<evidence type="ECO:0000256" key="1">
    <source>
        <dbReference type="ARBA" id="ARBA00004635"/>
    </source>
</evidence>
<dbReference type="Pfam" id="PF25198">
    <property type="entry name" value="Spore_GerAC_N"/>
    <property type="match status" value="1"/>
</dbReference>
<protein>
    <submittedName>
        <fullName evidence="10">Spore germination protein B3</fullName>
    </submittedName>
</protein>
<accession>A0A644ZD31</accession>